<dbReference type="InterPro" id="IPR050344">
    <property type="entry name" value="Peptidase_M1_aminopeptidases"/>
</dbReference>
<evidence type="ECO:0000259" key="15">
    <source>
        <dbReference type="Pfam" id="PF11838"/>
    </source>
</evidence>
<dbReference type="PRINTS" id="PR00756">
    <property type="entry name" value="ALADIPTASE"/>
</dbReference>
<sequence length="858" mass="97412">MKLKHLCLWLMLSMTASVNSYAKETAYRLSTFIKPSFQQITLKVDPDSPVFSGETAITIDVTKATDTIGFYQKELNIQQAYLSKGDTRIPLTVTSHEYEIQHAKANQNITANRYTLHIVFDGKFNTTSDGMYLSKFEGLNYIFTQFEDMYARRAFPSFDEPGFKIPYQVTIMSPEKHTVLSNTLVKKRTLKDGWQTVEFNKTKPMPSYLVALAVGELDSYDILSLSVPSKIYTPKGQAQRTKFAAKNTAGILQNLERYFGTPYPYEKLDFIAVPNFTFGAMENAGLVTYRSSLLLLEDEPRLAEQSSTLNVIAHELAHMWYGNLVTMAWWDDLWLNEAFASWMASKVMMDLYPEQNFIGRLVQEGAFGADASPTVRPVKKVVKSQTDVMDGLGLNYSKGESILQLIESMVGEKSFQKGIQMYMKNNAWQNAQADDLWKVLFTVADFDVPAMMKTYLEQPSYPLIEFAANGEVSQSRYHLEGAKVEPQTWIVPLAIRYKKNGKVSRTNLFLNEAKTTVSELAEADWIFPNENAMGYMRWKVSTKQISALLKDMSLLNVREKKSLLYNIEALFSAGEIELDEMMAAMDALVDDSDPMIGSAVVATMNDFLYLVDVNNEAMFGQFVTKKLTPWFERLGVVDQPDDSTDTTRLRGSVYGMLSRYANTPQVEQVSTELANKYLADLTSVPRSIATRALRNMARFSEQDWFTKLKDYYISHSDASTRGTISRAMIFINENKIEKTLDFALSEHVSPANTINTVYTAMSGLDDHTMFYAWMDRNFTALSKKMPAYHMARMPEYFSTSCDADNIKLAEKFFADKKANFEGMARSYDIAIYSAKQCVSTKEANQDSFNRYLKQVTEA</sequence>
<dbReference type="AlphaFoldDB" id="K7A4P6"/>
<dbReference type="GO" id="GO:0006508">
    <property type="term" value="P:proteolysis"/>
    <property type="evidence" value="ECO:0007669"/>
    <property type="project" value="UniProtKB-KW"/>
</dbReference>
<dbReference type="EMBL" id="CP003837">
    <property type="protein sequence ID" value="AGH43932.1"/>
    <property type="molecule type" value="Genomic_DNA"/>
</dbReference>
<dbReference type="Pfam" id="PF17900">
    <property type="entry name" value="Peptidase_M1_N"/>
    <property type="match status" value="1"/>
</dbReference>
<dbReference type="Pfam" id="PF11838">
    <property type="entry name" value="ERAP1_C"/>
    <property type="match status" value="1"/>
</dbReference>
<dbReference type="eggNOG" id="COG0308">
    <property type="taxonomic scope" value="Bacteria"/>
</dbReference>
<dbReference type="InterPro" id="IPR024571">
    <property type="entry name" value="ERAP1-like_C_dom"/>
</dbReference>
<dbReference type="PATRIC" id="fig|1129794.4.peg.1807"/>
<organism evidence="17 18">
    <name type="scientific">Paraglaciecola psychrophila 170</name>
    <dbReference type="NCBI Taxonomy" id="1129794"/>
    <lineage>
        <taxon>Bacteria</taxon>
        <taxon>Pseudomonadati</taxon>
        <taxon>Pseudomonadota</taxon>
        <taxon>Gammaproteobacteria</taxon>
        <taxon>Alteromonadales</taxon>
        <taxon>Alteromonadaceae</taxon>
        <taxon>Paraglaciecola</taxon>
    </lineage>
</organism>
<comment type="similarity">
    <text evidence="2 12">Belongs to the peptidase M1 family.</text>
</comment>
<dbReference type="Pfam" id="PF01433">
    <property type="entry name" value="Peptidase_M1"/>
    <property type="match status" value="1"/>
</dbReference>
<dbReference type="Gene3D" id="1.25.50.20">
    <property type="match status" value="1"/>
</dbReference>
<evidence type="ECO:0000256" key="12">
    <source>
        <dbReference type="RuleBase" id="RU364040"/>
    </source>
</evidence>
<feature type="domain" description="ERAP1-like C-terminal" evidence="15">
    <location>
        <begin position="525"/>
        <end position="830"/>
    </location>
</feature>
<dbReference type="GO" id="GO:0043171">
    <property type="term" value="P:peptide catabolic process"/>
    <property type="evidence" value="ECO:0007669"/>
    <property type="project" value="TreeGrafter"/>
</dbReference>
<feature type="binding site" evidence="10">
    <location>
        <position position="314"/>
    </location>
    <ligand>
        <name>Zn(2+)</name>
        <dbReference type="ChEBI" id="CHEBI:29105"/>
        <note>catalytic</note>
    </ligand>
</feature>
<feature type="chain" id="PRO_5003898796" description="Aminopeptidase" evidence="13">
    <location>
        <begin position="23"/>
        <end position="858"/>
    </location>
</feature>
<evidence type="ECO:0000256" key="8">
    <source>
        <dbReference type="ARBA" id="ARBA00023049"/>
    </source>
</evidence>
<dbReference type="InterPro" id="IPR027268">
    <property type="entry name" value="Peptidase_M4/M1_CTD_sf"/>
</dbReference>
<dbReference type="SUPFAM" id="SSF63737">
    <property type="entry name" value="Leukotriene A4 hydrolase N-terminal domain"/>
    <property type="match status" value="1"/>
</dbReference>
<dbReference type="Proteomes" id="UP000011864">
    <property type="component" value="Chromosome"/>
</dbReference>
<feature type="binding site" evidence="10">
    <location>
        <position position="318"/>
    </location>
    <ligand>
        <name>Zn(2+)</name>
        <dbReference type="ChEBI" id="CHEBI:29105"/>
        <note>catalytic</note>
    </ligand>
</feature>
<evidence type="ECO:0000256" key="6">
    <source>
        <dbReference type="ARBA" id="ARBA00022801"/>
    </source>
</evidence>
<dbReference type="KEGG" id="gps:C427_1823"/>
<dbReference type="InterPro" id="IPR014782">
    <property type="entry name" value="Peptidase_M1_dom"/>
</dbReference>
<dbReference type="InterPro" id="IPR042097">
    <property type="entry name" value="Aminopeptidase_N-like_N_sf"/>
</dbReference>
<dbReference type="GO" id="GO:0005737">
    <property type="term" value="C:cytoplasm"/>
    <property type="evidence" value="ECO:0007669"/>
    <property type="project" value="TreeGrafter"/>
</dbReference>
<evidence type="ECO:0000256" key="1">
    <source>
        <dbReference type="ARBA" id="ARBA00000098"/>
    </source>
</evidence>
<comment type="cofactor">
    <cofactor evidence="10 12">
        <name>Zn(2+)</name>
        <dbReference type="ChEBI" id="CHEBI:29105"/>
    </cofactor>
    <text evidence="10 12">Binds 1 zinc ion per subunit.</text>
</comment>
<keyword evidence="6 12" id="KW-0378">Hydrolase</keyword>
<comment type="catalytic activity">
    <reaction evidence="1">
        <text>Release of an N-terminal amino acid, Xaa-|-Yaa- from a peptide, amide or arylamide. Xaa is preferably Ala, but may be most amino acids including Pro (slow action). When a terminal hydrophobic residue is followed by a prolyl residue, the two may be released as an intact Xaa-Pro dipeptide.</text>
        <dbReference type="EC" id="3.4.11.2"/>
    </reaction>
</comment>
<dbReference type="GO" id="GO:0016020">
    <property type="term" value="C:membrane"/>
    <property type="evidence" value="ECO:0007669"/>
    <property type="project" value="TreeGrafter"/>
</dbReference>
<dbReference type="PANTHER" id="PTHR11533:SF174">
    <property type="entry name" value="PUROMYCIN-SENSITIVE AMINOPEPTIDASE-RELATED"/>
    <property type="match status" value="1"/>
</dbReference>
<evidence type="ECO:0000256" key="7">
    <source>
        <dbReference type="ARBA" id="ARBA00022833"/>
    </source>
</evidence>
<evidence type="ECO:0000256" key="11">
    <source>
        <dbReference type="PIRSR" id="PIRSR634016-4"/>
    </source>
</evidence>
<proteinExistence type="inferred from homology"/>
<evidence type="ECO:0000256" key="4">
    <source>
        <dbReference type="ARBA" id="ARBA00022670"/>
    </source>
</evidence>
<evidence type="ECO:0000256" key="10">
    <source>
        <dbReference type="PIRSR" id="PIRSR634016-3"/>
    </source>
</evidence>
<dbReference type="HOGENOM" id="CLU_003705_0_3_6"/>
<keyword evidence="4 12" id="KW-0645">Protease</keyword>
<keyword evidence="7 10" id="KW-0862">Zinc</keyword>
<protein>
    <recommendedName>
        <fullName evidence="12">Aminopeptidase</fullName>
        <ecNumber evidence="12">3.4.11.-</ecNumber>
    </recommendedName>
</protein>
<dbReference type="InterPro" id="IPR045357">
    <property type="entry name" value="Aminopeptidase_N-like_N"/>
</dbReference>
<evidence type="ECO:0000256" key="3">
    <source>
        <dbReference type="ARBA" id="ARBA00022438"/>
    </source>
</evidence>
<dbReference type="InterPro" id="IPR034016">
    <property type="entry name" value="M1_APN-typ"/>
</dbReference>
<gene>
    <name evidence="17" type="ORF">C427_1823</name>
</gene>
<evidence type="ECO:0000313" key="17">
    <source>
        <dbReference type="EMBL" id="AGH43932.1"/>
    </source>
</evidence>
<dbReference type="GO" id="GO:0008270">
    <property type="term" value="F:zinc ion binding"/>
    <property type="evidence" value="ECO:0007669"/>
    <property type="project" value="UniProtKB-UniRule"/>
</dbReference>
<feature type="domain" description="Peptidase M1 membrane alanine aminopeptidase" evidence="14">
    <location>
        <begin position="243"/>
        <end position="455"/>
    </location>
</feature>
<evidence type="ECO:0000313" key="18">
    <source>
        <dbReference type="Proteomes" id="UP000011864"/>
    </source>
</evidence>
<dbReference type="CDD" id="cd09601">
    <property type="entry name" value="M1_APN-Q_like"/>
    <property type="match status" value="1"/>
</dbReference>
<feature type="domain" description="Aminopeptidase N-like N-terminal" evidence="16">
    <location>
        <begin position="35"/>
        <end position="209"/>
    </location>
</feature>
<evidence type="ECO:0000259" key="16">
    <source>
        <dbReference type="Pfam" id="PF17900"/>
    </source>
</evidence>
<dbReference type="Gene3D" id="2.60.40.1730">
    <property type="entry name" value="tricorn interacting facor f3 domain"/>
    <property type="match status" value="1"/>
</dbReference>
<dbReference type="GO" id="GO:0016285">
    <property type="term" value="F:alanyl aminopeptidase activity"/>
    <property type="evidence" value="ECO:0007669"/>
    <property type="project" value="UniProtKB-EC"/>
</dbReference>
<dbReference type="FunFam" id="1.10.390.10:FF:000006">
    <property type="entry name" value="Puromycin-sensitive aminopeptidase"/>
    <property type="match status" value="1"/>
</dbReference>
<evidence type="ECO:0000256" key="9">
    <source>
        <dbReference type="PIRSR" id="PIRSR634016-1"/>
    </source>
</evidence>
<keyword evidence="8 12" id="KW-0482">Metalloprotease</keyword>
<dbReference type="GO" id="GO:0042277">
    <property type="term" value="F:peptide binding"/>
    <property type="evidence" value="ECO:0007669"/>
    <property type="project" value="TreeGrafter"/>
</dbReference>
<feature type="active site" description="Proton acceptor" evidence="9">
    <location>
        <position position="315"/>
    </location>
</feature>
<evidence type="ECO:0000256" key="5">
    <source>
        <dbReference type="ARBA" id="ARBA00022723"/>
    </source>
</evidence>
<dbReference type="Gene3D" id="1.10.390.10">
    <property type="entry name" value="Neutral Protease Domain 2"/>
    <property type="match status" value="1"/>
</dbReference>
<dbReference type="EC" id="3.4.11.-" evidence="12"/>
<dbReference type="OrthoDB" id="100605at2"/>
<feature type="site" description="Transition state stabilizer" evidence="11">
    <location>
        <position position="396"/>
    </location>
</feature>
<dbReference type="InterPro" id="IPR001930">
    <property type="entry name" value="Peptidase_M1"/>
</dbReference>
<dbReference type="PANTHER" id="PTHR11533">
    <property type="entry name" value="PROTEASE M1 ZINC METALLOPROTEASE"/>
    <property type="match status" value="1"/>
</dbReference>
<dbReference type="SUPFAM" id="SSF55486">
    <property type="entry name" value="Metalloproteases ('zincins'), catalytic domain"/>
    <property type="match status" value="1"/>
</dbReference>
<dbReference type="Gene3D" id="2.60.40.1910">
    <property type="match status" value="1"/>
</dbReference>
<dbReference type="STRING" id="1129794.C427_1823"/>
<keyword evidence="3 12" id="KW-0031">Aminopeptidase</keyword>
<dbReference type="RefSeq" id="WP_007637526.1">
    <property type="nucleotide sequence ID" value="NC_020514.1"/>
</dbReference>
<keyword evidence="5 10" id="KW-0479">Metal-binding</keyword>
<name>K7A4P6_9ALTE</name>
<accession>K7A4P6</accession>
<keyword evidence="18" id="KW-1185">Reference proteome</keyword>
<feature type="binding site" evidence="10">
    <location>
        <position position="337"/>
    </location>
    <ligand>
        <name>Zn(2+)</name>
        <dbReference type="ChEBI" id="CHEBI:29105"/>
        <note>catalytic</note>
    </ligand>
</feature>
<reference evidence="17 18" key="1">
    <citation type="journal article" date="2013" name="Genome Announc.">
        <title>Complete Genome Sequence of Glaciecola psychrophila Strain 170T.</title>
        <authorList>
            <person name="Yin J."/>
            <person name="Chen J."/>
            <person name="Liu G."/>
            <person name="Yu Y."/>
            <person name="Song L."/>
            <person name="Wang X."/>
            <person name="Qu X."/>
        </authorList>
    </citation>
    <scope>NUCLEOTIDE SEQUENCE [LARGE SCALE GENOMIC DNA]</scope>
    <source>
        <strain evidence="17 18">170</strain>
    </source>
</reference>
<evidence type="ECO:0000256" key="2">
    <source>
        <dbReference type="ARBA" id="ARBA00010136"/>
    </source>
</evidence>
<evidence type="ECO:0000259" key="14">
    <source>
        <dbReference type="Pfam" id="PF01433"/>
    </source>
</evidence>
<dbReference type="GO" id="GO:0005615">
    <property type="term" value="C:extracellular space"/>
    <property type="evidence" value="ECO:0007669"/>
    <property type="project" value="TreeGrafter"/>
</dbReference>
<keyword evidence="13" id="KW-0732">Signal</keyword>
<dbReference type="GO" id="GO:0070006">
    <property type="term" value="F:metalloaminopeptidase activity"/>
    <property type="evidence" value="ECO:0007669"/>
    <property type="project" value="TreeGrafter"/>
</dbReference>
<feature type="signal peptide" evidence="13">
    <location>
        <begin position="1"/>
        <end position="22"/>
    </location>
</feature>
<evidence type="ECO:0000256" key="13">
    <source>
        <dbReference type="SAM" id="SignalP"/>
    </source>
</evidence>